<evidence type="ECO:0000313" key="9">
    <source>
        <dbReference type="EMBL" id="MFD0803006.1"/>
    </source>
</evidence>
<feature type="transmembrane region" description="Helical" evidence="8">
    <location>
        <begin position="33"/>
        <end position="50"/>
    </location>
</feature>
<accession>A0ABW3BI61</accession>
<dbReference type="Gene3D" id="1.10.3470.10">
    <property type="entry name" value="ABC transporter involved in vitamin B12 uptake, BtuC"/>
    <property type="match status" value="1"/>
</dbReference>
<keyword evidence="5 8" id="KW-0812">Transmembrane</keyword>
<evidence type="ECO:0000256" key="2">
    <source>
        <dbReference type="ARBA" id="ARBA00007935"/>
    </source>
</evidence>
<comment type="subcellular location">
    <subcellularLocation>
        <location evidence="1">Cell membrane</location>
        <topology evidence="1">Multi-pass membrane protein</topology>
    </subcellularLocation>
</comment>
<dbReference type="Proteomes" id="UP001596956">
    <property type="component" value="Unassembled WGS sequence"/>
</dbReference>
<keyword evidence="4" id="KW-1003">Cell membrane</keyword>
<evidence type="ECO:0000256" key="8">
    <source>
        <dbReference type="SAM" id="Phobius"/>
    </source>
</evidence>
<keyword evidence="6 8" id="KW-1133">Transmembrane helix</keyword>
<evidence type="ECO:0000313" key="10">
    <source>
        <dbReference type="Proteomes" id="UP001596956"/>
    </source>
</evidence>
<name>A0ABW3BI61_9ACTN</name>
<keyword evidence="10" id="KW-1185">Reference proteome</keyword>
<dbReference type="InterPro" id="IPR000522">
    <property type="entry name" value="ABC_transptr_permease_BtuC"/>
</dbReference>
<gene>
    <name evidence="9" type="ORF">ACFQZU_16990</name>
</gene>
<feature type="non-terminal residue" evidence="9">
    <location>
        <position position="1"/>
    </location>
</feature>
<keyword evidence="3" id="KW-0813">Transport</keyword>
<keyword evidence="7 8" id="KW-0472">Membrane</keyword>
<proteinExistence type="inferred from homology"/>
<dbReference type="InterPro" id="IPR037294">
    <property type="entry name" value="ABC_BtuC-like"/>
</dbReference>
<evidence type="ECO:0000256" key="3">
    <source>
        <dbReference type="ARBA" id="ARBA00022448"/>
    </source>
</evidence>
<evidence type="ECO:0000256" key="6">
    <source>
        <dbReference type="ARBA" id="ARBA00022989"/>
    </source>
</evidence>
<reference evidence="10" key="1">
    <citation type="journal article" date="2019" name="Int. J. Syst. Evol. Microbiol.">
        <title>The Global Catalogue of Microorganisms (GCM) 10K type strain sequencing project: providing services to taxonomists for standard genome sequencing and annotation.</title>
        <authorList>
            <consortium name="The Broad Institute Genomics Platform"/>
            <consortium name="The Broad Institute Genome Sequencing Center for Infectious Disease"/>
            <person name="Wu L."/>
            <person name="Ma J."/>
        </authorList>
    </citation>
    <scope>NUCLEOTIDE SEQUENCE [LARGE SCALE GENOMIC DNA]</scope>
    <source>
        <strain evidence="10">CCUG 63369</strain>
    </source>
</reference>
<evidence type="ECO:0000256" key="4">
    <source>
        <dbReference type="ARBA" id="ARBA00022475"/>
    </source>
</evidence>
<sequence>GAALAPAAALGALLVVAADLAARLLFTPTELPVGVMTGVLGAPVLLYLLARANRIGHAG</sequence>
<protein>
    <submittedName>
        <fullName evidence="9">Iron chelate uptake ABC transporter family permease subunit</fullName>
    </submittedName>
</protein>
<organism evidence="9 10">
    <name type="scientific">Streptomonospora algeriensis</name>
    <dbReference type="NCBI Taxonomy" id="995084"/>
    <lineage>
        <taxon>Bacteria</taxon>
        <taxon>Bacillati</taxon>
        <taxon>Actinomycetota</taxon>
        <taxon>Actinomycetes</taxon>
        <taxon>Streptosporangiales</taxon>
        <taxon>Nocardiopsidaceae</taxon>
        <taxon>Streptomonospora</taxon>
    </lineage>
</organism>
<comment type="similarity">
    <text evidence="2">Belongs to the binding-protein-dependent transport system permease family. FecCD subfamily.</text>
</comment>
<dbReference type="SUPFAM" id="SSF81345">
    <property type="entry name" value="ABC transporter involved in vitamin B12 uptake, BtuC"/>
    <property type="match status" value="1"/>
</dbReference>
<dbReference type="EMBL" id="JBHTHR010000685">
    <property type="protein sequence ID" value="MFD0803006.1"/>
    <property type="molecule type" value="Genomic_DNA"/>
</dbReference>
<evidence type="ECO:0000256" key="7">
    <source>
        <dbReference type="ARBA" id="ARBA00023136"/>
    </source>
</evidence>
<dbReference type="PANTHER" id="PTHR30472:SF25">
    <property type="entry name" value="ABC TRANSPORTER PERMEASE PROTEIN MJ0876-RELATED"/>
    <property type="match status" value="1"/>
</dbReference>
<comment type="caution">
    <text evidence="9">The sequence shown here is derived from an EMBL/GenBank/DDBJ whole genome shotgun (WGS) entry which is preliminary data.</text>
</comment>
<dbReference type="Pfam" id="PF01032">
    <property type="entry name" value="FecCD"/>
    <property type="match status" value="1"/>
</dbReference>
<evidence type="ECO:0000256" key="1">
    <source>
        <dbReference type="ARBA" id="ARBA00004651"/>
    </source>
</evidence>
<evidence type="ECO:0000256" key="5">
    <source>
        <dbReference type="ARBA" id="ARBA00022692"/>
    </source>
</evidence>
<dbReference type="PANTHER" id="PTHR30472">
    <property type="entry name" value="FERRIC ENTEROBACTIN TRANSPORT SYSTEM PERMEASE PROTEIN"/>
    <property type="match status" value="1"/>
</dbReference>